<dbReference type="STRING" id="983967.A0A1E4T417"/>
<sequence length="264" mass="30206">MAFLSRSKGFNPDKFEKELKKITTDLSKTERRIKELKKNGSSNKWMVTTSLVVLYLSFVTYIYFIQKTHVVTKQLIHIGVCPVLIFILHRTIGGTYSYFIRRSELKLERVKDLHSLKMEELKEATNFHKTNELLSRFSNGEDLEELQKQADEINAKKQEYLNIINKGGKLPNANSENSSKVVDSVLGWVIGQDELSSETRYALICTNCYQHNGLAPPGTQPKFVKYICPKCGVTNGEEKPEEKKPIEPLKEIEEALKTTSNETK</sequence>
<evidence type="ECO:0000313" key="4">
    <source>
        <dbReference type="EMBL" id="ODV86408.1"/>
    </source>
</evidence>
<dbReference type="Pfam" id="PF10058">
    <property type="entry name" value="Zn_ribbon_10"/>
    <property type="match status" value="1"/>
</dbReference>
<feature type="region of interest" description="Disordered" evidence="2">
    <location>
        <begin position="235"/>
        <end position="264"/>
    </location>
</feature>
<keyword evidence="1" id="KW-0479">Metal-binding</keyword>
<evidence type="ECO:0000256" key="2">
    <source>
        <dbReference type="SAM" id="MobiDB-lite"/>
    </source>
</evidence>
<gene>
    <name evidence="4" type="ORF">CANARDRAFT_6883</name>
</gene>
<dbReference type="GO" id="GO:0071788">
    <property type="term" value="P:endoplasmic reticulum tubular network maintenance"/>
    <property type="evidence" value="ECO:0007669"/>
    <property type="project" value="UniProtKB-UniRule"/>
</dbReference>
<dbReference type="GO" id="GO:0008270">
    <property type="term" value="F:zinc ion binding"/>
    <property type="evidence" value="ECO:0007669"/>
    <property type="project" value="UniProtKB-KW"/>
</dbReference>
<dbReference type="EMBL" id="KV453850">
    <property type="protein sequence ID" value="ODV86408.1"/>
    <property type="molecule type" value="Genomic_DNA"/>
</dbReference>
<keyword evidence="1" id="KW-0863">Zinc-finger</keyword>
<comment type="function">
    <text evidence="1">Plays a role in determining ER morphology.</text>
</comment>
<feature type="transmembrane region" description="Helical" evidence="1">
    <location>
        <begin position="45"/>
        <end position="64"/>
    </location>
</feature>
<feature type="transmembrane region" description="Helical" evidence="1">
    <location>
        <begin position="76"/>
        <end position="99"/>
    </location>
</feature>
<accession>A0A1E4T417</accession>
<organism evidence="4 5">
    <name type="scientific">[Candida] arabinofermentans NRRL YB-2248</name>
    <dbReference type="NCBI Taxonomy" id="983967"/>
    <lineage>
        <taxon>Eukaryota</taxon>
        <taxon>Fungi</taxon>
        <taxon>Dikarya</taxon>
        <taxon>Ascomycota</taxon>
        <taxon>Saccharomycotina</taxon>
        <taxon>Pichiomycetes</taxon>
        <taxon>Pichiales</taxon>
        <taxon>Pichiaceae</taxon>
        <taxon>Ogataea</taxon>
        <taxon>Ogataea/Candida clade</taxon>
    </lineage>
</organism>
<reference evidence="5" key="1">
    <citation type="submission" date="2016-04" db="EMBL/GenBank/DDBJ databases">
        <title>Comparative genomics of biotechnologically important yeasts.</title>
        <authorList>
            <consortium name="DOE Joint Genome Institute"/>
            <person name="Riley R."/>
            <person name="Haridas S."/>
            <person name="Wolfe K.H."/>
            <person name="Lopes M.R."/>
            <person name="Hittinger C.T."/>
            <person name="Goker M."/>
            <person name="Salamov A."/>
            <person name="Wisecaver J."/>
            <person name="Long T.M."/>
            <person name="Aerts A.L."/>
            <person name="Barry K."/>
            <person name="Choi C."/>
            <person name="Clum A."/>
            <person name="Coughlan A.Y."/>
            <person name="Deshpande S."/>
            <person name="Douglass A.P."/>
            <person name="Hanson S.J."/>
            <person name="Klenk H.-P."/>
            <person name="Labutti K."/>
            <person name="Lapidus A."/>
            <person name="Lindquist E."/>
            <person name="Lipzen A."/>
            <person name="Meier-Kolthoff J.P."/>
            <person name="Ohm R.A."/>
            <person name="Otillar R.P."/>
            <person name="Pangilinan J."/>
            <person name="Peng Y."/>
            <person name="Rokas A."/>
            <person name="Rosa C.A."/>
            <person name="Scheuner C."/>
            <person name="Sibirny A.A."/>
            <person name="Slot J.C."/>
            <person name="Stielow J.B."/>
            <person name="Sun H."/>
            <person name="Kurtzman C.P."/>
            <person name="Blackwell M."/>
            <person name="Grigoriev I.V."/>
            <person name="Jeffries T.W."/>
        </authorList>
    </citation>
    <scope>NUCLEOTIDE SEQUENCE [LARGE SCALE GENOMIC DNA]</scope>
    <source>
        <strain evidence="5">NRRL YB-2248</strain>
    </source>
</reference>
<keyword evidence="1" id="KW-0812">Transmembrane</keyword>
<keyword evidence="1" id="KW-1133">Transmembrane helix</keyword>
<feature type="compositionally biased region" description="Basic and acidic residues" evidence="2">
    <location>
        <begin position="236"/>
        <end position="256"/>
    </location>
</feature>
<dbReference type="PANTHER" id="PTHR22166">
    <property type="entry name" value="ENDOPLASMIC RETICULUM JUNCTION FORMATION PROTEIN LUNAPARK"/>
    <property type="match status" value="1"/>
</dbReference>
<comment type="subcellular location">
    <subcellularLocation>
        <location evidence="1">Endoplasmic reticulum membrane</location>
        <topology evidence="1">Multi-pass membrane protein</topology>
    </subcellularLocation>
</comment>
<evidence type="ECO:0000259" key="3">
    <source>
        <dbReference type="Pfam" id="PF10058"/>
    </source>
</evidence>
<dbReference type="PANTHER" id="PTHR22166:SF12">
    <property type="entry name" value="ENDOPLASMIC RETICULUM JUNCTION FORMATION PROTEIN LUNAPARK"/>
    <property type="match status" value="1"/>
</dbReference>
<dbReference type="AlphaFoldDB" id="A0A1E4T417"/>
<proteinExistence type="inferred from homology"/>
<feature type="domain" description="Lunapark zinc ribbon" evidence="3">
    <location>
        <begin position="182"/>
        <end position="235"/>
    </location>
</feature>
<protein>
    <recommendedName>
        <fullName evidence="1">Endoplasmic reticulum junction formation protein lunapark</fullName>
    </recommendedName>
</protein>
<dbReference type="Proteomes" id="UP000094801">
    <property type="component" value="Unassembled WGS sequence"/>
</dbReference>
<dbReference type="InterPro" id="IPR019273">
    <property type="entry name" value="Lunapark_Znf"/>
</dbReference>
<keyword evidence="5" id="KW-1185">Reference proteome</keyword>
<keyword evidence="1" id="KW-0256">Endoplasmic reticulum</keyword>
<evidence type="ECO:0000313" key="5">
    <source>
        <dbReference type="Proteomes" id="UP000094801"/>
    </source>
</evidence>
<dbReference type="InterPro" id="IPR040115">
    <property type="entry name" value="Lnp"/>
</dbReference>
<comment type="domain">
    <text evidence="1">The C4-type zinc finger motif is necessary both for its ER three-way tubular junction localization and formation.</text>
</comment>
<dbReference type="OrthoDB" id="1725934at2759"/>
<evidence type="ECO:0000256" key="1">
    <source>
        <dbReference type="RuleBase" id="RU367073"/>
    </source>
</evidence>
<keyword evidence="1" id="KW-0862">Zinc</keyword>
<keyword evidence="1" id="KW-0472">Membrane</keyword>
<dbReference type="GO" id="GO:0098826">
    <property type="term" value="C:endoplasmic reticulum tubular network membrane"/>
    <property type="evidence" value="ECO:0007669"/>
    <property type="project" value="UniProtKB-UniRule"/>
</dbReference>
<comment type="similarity">
    <text evidence="1">Belongs to the lunapark family.</text>
</comment>
<dbReference type="GO" id="GO:1903373">
    <property type="term" value="P:positive regulation of endoplasmic reticulum tubular network organization"/>
    <property type="evidence" value="ECO:0007669"/>
    <property type="project" value="UniProtKB-UniRule"/>
</dbReference>
<name>A0A1E4T417_9ASCO</name>